<keyword evidence="4" id="KW-0410">Iron transport</keyword>
<keyword evidence="3" id="KW-1003">Cell membrane</keyword>
<dbReference type="InterPro" id="IPR008995">
    <property type="entry name" value="Mo/tungstate-bd_C_term_dom"/>
</dbReference>
<feature type="domain" description="ABC transporter" evidence="10">
    <location>
        <begin position="7"/>
        <end position="239"/>
    </location>
</feature>
<evidence type="ECO:0000259" key="10">
    <source>
        <dbReference type="PROSITE" id="PS50893"/>
    </source>
</evidence>
<dbReference type="GO" id="GO:0005524">
    <property type="term" value="F:ATP binding"/>
    <property type="evidence" value="ECO:0007669"/>
    <property type="project" value="UniProtKB-KW"/>
</dbReference>
<dbReference type="AlphaFoldDB" id="A0AAJ2BCS7"/>
<dbReference type="FunFam" id="3.40.50.300:FF:000425">
    <property type="entry name" value="Probable ABC transporter, ATP-binding subunit"/>
    <property type="match status" value="1"/>
</dbReference>
<dbReference type="InterPro" id="IPR027417">
    <property type="entry name" value="P-loop_NTPase"/>
</dbReference>
<evidence type="ECO:0000256" key="2">
    <source>
        <dbReference type="ARBA" id="ARBA00022448"/>
    </source>
</evidence>
<keyword evidence="7" id="KW-0408">Iron</keyword>
<dbReference type="EMBL" id="JAUTBL010000002">
    <property type="protein sequence ID" value="MDQ1184922.1"/>
    <property type="molecule type" value="Genomic_DNA"/>
</dbReference>
<reference evidence="12" key="1">
    <citation type="submission" date="2023-08" db="EMBL/GenBank/DDBJ databases">
        <title>Functional and genomic diversity of the sorghum phyllosphere microbiome.</title>
        <authorList>
            <person name="Shade A."/>
        </authorList>
    </citation>
    <scope>NUCLEOTIDE SEQUENCE</scope>
    <source>
        <strain evidence="12">SORGH_AS_0974</strain>
        <strain evidence="11 13">SORGH_AS_1126</strain>
    </source>
</reference>
<dbReference type="PROSITE" id="PS00211">
    <property type="entry name" value="ABC_TRANSPORTER_1"/>
    <property type="match status" value="1"/>
</dbReference>
<evidence type="ECO:0000313" key="13">
    <source>
        <dbReference type="Proteomes" id="UP001224781"/>
    </source>
</evidence>
<dbReference type="Gene3D" id="3.40.50.300">
    <property type="entry name" value="P-loop containing nucleotide triphosphate hydrolases"/>
    <property type="match status" value="1"/>
</dbReference>
<comment type="caution">
    <text evidence="12">The sequence shown here is derived from an EMBL/GenBank/DDBJ whole genome shotgun (WGS) entry which is preliminary data.</text>
</comment>
<dbReference type="PANTHER" id="PTHR42781">
    <property type="entry name" value="SPERMIDINE/PUTRESCINE IMPORT ATP-BINDING PROTEIN POTA"/>
    <property type="match status" value="1"/>
</dbReference>
<evidence type="ECO:0000256" key="3">
    <source>
        <dbReference type="ARBA" id="ARBA00022475"/>
    </source>
</evidence>
<dbReference type="GO" id="GO:0015408">
    <property type="term" value="F:ABC-type ferric iron transporter activity"/>
    <property type="evidence" value="ECO:0007669"/>
    <property type="project" value="InterPro"/>
</dbReference>
<dbReference type="CDD" id="cd03259">
    <property type="entry name" value="ABC_Carb_Solutes_like"/>
    <property type="match status" value="1"/>
</dbReference>
<dbReference type="InterPro" id="IPR003593">
    <property type="entry name" value="AAA+_ATPase"/>
</dbReference>
<evidence type="ECO:0000256" key="5">
    <source>
        <dbReference type="ARBA" id="ARBA00022741"/>
    </source>
</evidence>
<dbReference type="Proteomes" id="UP001255601">
    <property type="component" value="Unassembled WGS sequence"/>
</dbReference>
<keyword evidence="5" id="KW-0547">Nucleotide-binding</keyword>
<keyword evidence="2" id="KW-0813">Transport</keyword>
<dbReference type="Pfam" id="PF00005">
    <property type="entry name" value="ABC_tran"/>
    <property type="match status" value="1"/>
</dbReference>
<evidence type="ECO:0000256" key="6">
    <source>
        <dbReference type="ARBA" id="ARBA00022840"/>
    </source>
</evidence>
<dbReference type="RefSeq" id="WP_306930791.1">
    <property type="nucleotide sequence ID" value="NZ_JAUTBL010000002.1"/>
</dbReference>
<keyword evidence="8" id="KW-0406">Ion transport</keyword>
<sequence length="353" mass="38570">MTEVAALQLGGIGKVFAGVPVLKDIDLSVSKGEIICLVGRSGCGKSTLLRIIAGVEMPDAGTVRMNGTEIAGPSLFVEPEKRRIGFVFQDYALFPHLTVEQNVAFGLKGMPRKDARARTTEMLEHVRLSDLATRYPHTLSGGEQQRVALARALAPKPEILLMDEPFSNLDRGLRDSVREETIGLLRALQTTAIMVTHDPEEALSAGDRVVLMQSGHIVQSGTGYDLHDRPVSRYAADFFCAFNKVEGMVRNGHVETPIGRFSYGSDLQEGAPALVYIRPGEIQVHGAGVASHTNLFQGQVSGRMFMGEIEQLSISVPGLHRDLRVRSMKRTPIDVKDVHLAVDPKHVLIFTQD</sequence>
<dbReference type="GO" id="GO:0016020">
    <property type="term" value="C:membrane"/>
    <property type="evidence" value="ECO:0007669"/>
    <property type="project" value="InterPro"/>
</dbReference>
<keyword evidence="9" id="KW-0472">Membrane</keyword>
<evidence type="ECO:0000313" key="14">
    <source>
        <dbReference type="Proteomes" id="UP001255601"/>
    </source>
</evidence>
<dbReference type="InterPro" id="IPR050093">
    <property type="entry name" value="ABC_SmlMolc_Importer"/>
</dbReference>
<dbReference type="PANTHER" id="PTHR42781:SF4">
    <property type="entry name" value="SPERMIDINE_PUTRESCINE IMPORT ATP-BINDING PROTEIN POTA"/>
    <property type="match status" value="1"/>
</dbReference>
<dbReference type="PROSITE" id="PS50893">
    <property type="entry name" value="ABC_TRANSPORTER_2"/>
    <property type="match status" value="1"/>
</dbReference>
<evidence type="ECO:0000256" key="4">
    <source>
        <dbReference type="ARBA" id="ARBA00022496"/>
    </source>
</evidence>
<organism evidence="12 14">
    <name type="scientific">Agrobacterium larrymoorei</name>
    <dbReference type="NCBI Taxonomy" id="160699"/>
    <lineage>
        <taxon>Bacteria</taxon>
        <taxon>Pseudomonadati</taxon>
        <taxon>Pseudomonadota</taxon>
        <taxon>Alphaproteobacteria</taxon>
        <taxon>Hyphomicrobiales</taxon>
        <taxon>Rhizobiaceae</taxon>
        <taxon>Rhizobium/Agrobacterium group</taxon>
        <taxon>Agrobacterium</taxon>
    </lineage>
</organism>
<dbReference type="InterPro" id="IPR003439">
    <property type="entry name" value="ABC_transporter-like_ATP-bd"/>
</dbReference>
<keyword evidence="6 12" id="KW-0067">ATP-binding</keyword>
<proteinExistence type="inferred from homology"/>
<dbReference type="GO" id="GO:0016887">
    <property type="term" value="F:ATP hydrolysis activity"/>
    <property type="evidence" value="ECO:0007669"/>
    <property type="project" value="InterPro"/>
</dbReference>
<evidence type="ECO:0000256" key="1">
    <source>
        <dbReference type="ARBA" id="ARBA00005417"/>
    </source>
</evidence>
<name>A0AAJ2BCS7_9HYPH</name>
<accession>A0AAJ2BCS7</accession>
<evidence type="ECO:0000313" key="11">
    <source>
        <dbReference type="EMBL" id="MDQ1184922.1"/>
    </source>
</evidence>
<dbReference type="EMBL" id="JAVIZC010000003">
    <property type="protein sequence ID" value="MDR6104056.1"/>
    <property type="molecule type" value="Genomic_DNA"/>
</dbReference>
<dbReference type="SUPFAM" id="SSF52540">
    <property type="entry name" value="P-loop containing nucleoside triphosphate hydrolases"/>
    <property type="match status" value="1"/>
</dbReference>
<dbReference type="SMART" id="SM00382">
    <property type="entry name" value="AAA"/>
    <property type="match status" value="1"/>
</dbReference>
<evidence type="ECO:0000313" key="12">
    <source>
        <dbReference type="EMBL" id="MDR6104056.1"/>
    </source>
</evidence>
<evidence type="ECO:0000256" key="9">
    <source>
        <dbReference type="ARBA" id="ARBA00023136"/>
    </source>
</evidence>
<keyword evidence="13" id="KW-1185">Reference proteome</keyword>
<evidence type="ECO:0000256" key="7">
    <source>
        <dbReference type="ARBA" id="ARBA00023004"/>
    </source>
</evidence>
<dbReference type="GO" id="GO:0015697">
    <property type="term" value="P:quaternary ammonium group transport"/>
    <property type="evidence" value="ECO:0007669"/>
    <property type="project" value="UniProtKB-ARBA"/>
</dbReference>
<dbReference type="SUPFAM" id="SSF50331">
    <property type="entry name" value="MOP-like"/>
    <property type="match status" value="1"/>
</dbReference>
<evidence type="ECO:0000256" key="8">
    <source>
        <dbReference type="ARBA" id="ARBA00023065"/>
    </source>
</evidence>
<dbReference type="InterPro" id="IPR017871">
    <property type="entry name" value="ABC_transporter-like_CS"/>
</dbReference>
<dbReference type="Proteomes" id="UP001224781">
    <property type="component" value="Unassembled WGS sequence"/>
</dbReference>
<gene>
    <name evidence="12" type="ORF">QE369_004253</name>
    <name evidence="11" type="ORF">QE408_002065</name>
</gene>
<protein>
    <submittedName>
        <fullName evidence="12">Iron(III) transport system ATP-binding protein</fullName>
    </submittedName>
</protein>
<dbReference type="InterPro" id="IPR015853">
    <property type="entry name" value="ABC_transpr_FbpC"/>
</dbReference>
<comment type="similarity">
    <text evidence="1">Belongs to the ABC transporter superfamily.</text>
</comment>